<accession>A0A4Z2D661</accession>
<dbReference type="Pfam" id="PF01084">
    <property type="entry name" value="Ribosomal_S18"/>
    <property type="match status" value="1"/>
</dbReference>
<gene>
    <name evidence="3" type="ORF">EWB00_004211</name>
</gene>
<dbReference type="PANTHER" id="PTHR13479:SF66">
    <property type="entry name" value="LARGE RIBOSOMAL SUBUNIT PROTEIN ML66"/>
    <property type="match status" value="1"/>
</dbReference>
<evidence type="ECO:0000256" key="2">
    <source>
        <dbReference type="ARBA" id="ARBA00023274"/>
    </source>
</evidence>
<comment type="caution">
    <text evidence="3">The sequence shown here is derived from an EMBL/GenBank/DDBJ whole genome shotgun (WGS) entry which is preliminary data.</text>
</comment>
<name>A0A4Z2D661_SCHJA</name>
<dbReference type="Proteomes" id="UP000311919">
    <property type="component" value="Unassembled WGS sequence"/>
</dbReference>
<evidence type="ECO:0000313" key="3">
    <source>
        <dbReference type="EMBL" id="TNN11961.1"/>
    </source>
</evidence>
<protein>
    <submittedName>
        <fullName evidence="3">30S ribosomal protein isoform 1</fullName>
    </submittedName>
</protein>
<dbReference type="GO" id="GO:0005763">
    <property type="term" value="C:mitochondrial small ribosomal subunit"/>
    <property type="evidence" value="ECO:0007669"/>
    <property type="project" value="TreeGrafter"/>
</dbReference>
<reference evidence="3 4" key="1">
    <citation type="submission" date="2019-03" db="EMBL/GenBank/DDBJ databases">
        <title>An improved genome assembly of the fluke Schistosoma japonicum.</title>
        <authorList>
            <person name="Hu W."/>
            <person name="Luo F."/>
            <person name="Yin M."/>
            <person name="Mo X."/>
            <person name="Sun C."/>
            <person name="Wu Q."/>
            <person name="Zhu B."/>
            <person name="Xiang M."/>
            <person name="Wang J."/>
            <person name="Wang Y."/>
            <person name="Zhang T."/>
            <person name="Xu B."/>
            <person name="Zheng H."/>
            <person name="Feng Z."/>
        </authorList>
    </citation>
    <scope>NUCLEOTIDE SEQUENCE [LARGE SCALE GENOMIC DNA]</scope>
    <source>
        <strain evidence="3">HuSjv2</strain>
        <tissue evidence="3">Worms</tissue>
    </source>
</reference>
<dbReference type="OrthoDB" id="10054543at2759"/>
<dbReference type="STRING" id="6182.A0A4Z2D661"/>
<dbReference type="InterPro" id="IPR036870">
    <property type="entry name" value="Ribosomal_bS18_sf"/>
</dbReference>
<dbReference type="PANTHER" id="PTHR13479">
    <property type="entry name" value="30S RIBOSOMAL PROTEIN S18"/>
    <property type="match status" value="1"/>
</dbReference>
<evidence type="ECO:0000256" key="1">
    <source>
        <dbReference type="ARBA" id="ARBA00022980"/>
    </source>
</evidence>
<dbReference type="SUPFAM" id="SSF46911">
    <property type="entry name" value="Ribosomal protein S18"/>
    <property type="match status" value="1"/>
</dbReference>
<keyword evidence="2" id="KW-0687">Ribonucleoprotein</keyword>
<keyword evidence="4" id="KW-1185">Reference proteome</keyword>
<evidence type="ECO:0000313" key="4">
    <source>
        <dbReference type="Proteomes" id="UP000311919"/>
    </source>
</evidence>
<dbReference type="GO" id="GO:0003735">
    <property type="term" value="F:structural constituent of ribosome"/>
    <property type="evidence" value="ECO:0007669"/>
    <property type="project" value="InterPro"/>
</dbReference>
<sequence length="192" mass="21904">MKIKTYQLIRVSVGIQLTDDSPLIMAFQLYTTEFCSSVLRRCFSSSLVRNKKEVRCTVNKNVTTVEGVIVPSEREGKVICLDGFGDPRDTDPISRLGLNIRHTDVRILSQFLRPDGTVLPRHVTGISCRSQWHLELMIERAREAGLLPLRIEPDGIHVYKKRGRNQFNVYYDSEMIGLPRASKKATKYVPPE</sequence>
<organism evidence="3 4">
    <name type="scientific">Schistosoma japonicum</name>
    <name type="common">Blood fluke</name>
    <dbReference type="NCBI Taxonomy" id="6182"/>
    <lineage>
        <taxon>Eukaryota</taxon>
        <taxon>Metazoa</taxon>
        <taxon>Spiralia</taxon>
        <taxon>Lophotrochozoa</taxon>
        <taxon>Platyhelminthes</taxon>
        <taxon>Trematoda</taxon>
        <taxon>Digenea</taxon>
        <taxon>Strigeidida</taxon>
        <taxon>Schistosomatoidea</taxon>
        <taxon>Schistosomatidae</taxon>
        <taxon>Schistosoma</taxon>
    </lineage>
</organism>
<dbReference type="AlphaFoldDB" id="A0A4Z2D661"/>
<keyword evidence="1 3" id="KW-0689">Ribosomal protein</keyword>
<proteinExistence type="predicted"/>
<dbReference type="GO" id="GO:0032543">
    <property type="term" value="P:mitochondrial translation"/>
    <property type="evidence" value="ECO:0007669"/>
    <property type="project" value="TreeGrafter"/>
</dbReference>
<dbReference type="Gene3D" id="4.10.640.10">
    <property type="entry name" value="Ribosomal protein S18"/>
    <property type="match status" value="1"/>
</dbReference>
<dbReference type="GO" id="GO:0070181">
    <property type="term" value="F:small ribosomal subunit rRNA binding"/>
    <property type="evidence" value="ECO:0007669"/>
    <property type="project" value="TreeGrafter"/>
</dbReference>
<dbReference type="EMBL" id="SKCS01000280">
    <property type="protein sequence ID" value="TNN11961.1"/>
    <property type="molecule type" value="Genomic_DNA"/>
</dbReference>
<dbReference type="InterPro" id="IPR001648">
    <property type="entry name" value="Ribosomal_bS18"/>
</dbReference>